<accession>A0ABN1HL16</accession>
<gene>
    <name evidence="1" type="ORF">GCM10009102_01810</name>
</gene>
<keyword evidence="2" id="KW-1185">Reference proteome</keyword>
<name>A0ABN1HL16_9SPHN</name>
<proteinExistence type="predicted"/>
<evidence type="ECO:0000313" key="2">
    <source>
        <dbReference type="Proteomes" id="UP001500238"/>
    </source>
</evidence>
<organism evidence="1 2">
    <name type="scientific">Sphingomonas insulae</name>
    <dbReference type="NCBI Taxonomy" id="424800"/>
    <lineage>
        <taxon>Bacteria</taxon>
        <taxon>Pseudomonadati</taxon>
        <taxon>Pseudomonadota</taxon>
        <taxon>Alphaproteobacteria</taxon>
        <taxon>Sphingomonadales</taxon>
        <taxon>Sphingomonadaceae</taxon>
        <taxon>Sphingomonas</taxon>
    </lineage>
</organism>
<dbReference type="Proteomes" id="UP001500238">
    <property type="component" value="Unassembled WGS sequence"/>
</dbReference>
<evidence type="ECO:0000313" key="1">
    <source>
        <dbReference type="EMBL" id="GAA0657386.1"/>
    </source>
</evidence>
<comment type="caution">
    <text evidence="1">The sequence shown here is derived from an EMBL/GenBank/DDBJ whole genome shotgun (WGS) entry which is preliminary data.</text>
</comment>
<dbReference type="EMBL" id="BAAAES010000001">
    <property type="protein sequence ID" value="GAA0657386.1"/>
    <property type="molecule type" value="Genomic_DNA"/>
</dbReference>
<protein>
    <submittedName>
        <fullName evidence="1">Uncharacterized protein</fullName>
    </submittedName>
</protein>
<dbReference type="RefSeq" id="WP_166753175.1">
    <property type="nucleotide sequence ID" value="NZ_BAAAES010000001.1"/>
</dbReference>
<sequence>MIHTRVTPLRGAAAAHETLTRGATFLAALAERPVITDGWPEGRQARVRARFLANCLRELDRFLHGLLDELGASAGHVVREDQRNTANKLRAYGVPAAGVFATGGALVSADEARLRALGRSSACLIHCNGWVRRPDVAGGDTMTVGWRETSGPALARYALGTRLAPGAAEIIDVCGFYDRLGDRLLLTSPLAA</sequence>
<reference evidence="1 2" key="1">
    <citation type="journal article" date="2019" name="Int. J. Syst. Evol. Microbiol.">
        <title>The Global Catalogue of Microorganisms (GCM) 10K type strain sequencing project: providing services to taxonomists for standard genome sequencing and annotation.</title>
        <authorList>
            <consortium name="The Broad Institute Genomics Platform"/>
            <consortium name="The Broad Institute Genome Sequencing Center for Infectious Disease"/>
            <person name="Wu L."/>
            <person name="Ma J."/>
        </authorList>
    </citation>
    <scope>NUCLEOTIDE SEQUENCE [LARGE SCALE GENOMIC DNA]</scope>
    <source>
        <strain evidence="1 2">JCM 14603</strain>
    </source>
</reference>